<dbReference type="RefSeq" id="WP_015237534.1">
    <property type="nucleotide sequence ID" value="NC_019793.1"/>
</dbReference>
<dbReference type="AlphaFoldDB" id="L0A5S9"/>
<evidence type="ECO:0000256" key="2">
    <source>
        <dbReference type="SAM" id="MobiDB-lite"/>
    </source>
</evidence>
<dbReference type="GO" id="GO:0043683">
    <property type="term" value="P:type IV pilus assembly"/>
    <property type="evidence" value="ECO:0007669"/>
    <property type="project" value="InterPro"/>
</dbReference>
<dbReference type="PANTHER" id="PTHR39555:SF1">
    <property type="entry name" value="TYPE IV PILUS INNER MEMBRANE COMPONENT PILO"/>
    <property type="match status" value="1"/>
</dbReference>
<organism evidence="4 5">
    <name type="scientific">Deinococcus peraridilitoris (strain DSM 19664 / LMG 22246 / CIP 109416 / KR-200)</name>
    <dbReference type="NCBI Taxonomy" id="937777"/>
    <lineage>
        <taxon>Bacteria</taxon>
        <taxon>Thermotogati</taxon>
        <taxon>Deinococcota</taxon>
        <taxon>Deinococci</taxon>
        <taxon>Deinococcales</taxon>
        <taxon>Deinococcaceae</taxon>
        <taxon>Deinococcus</taxon>
    </lineage>
</organism>
<keyword evidence="3" id="KW-1133">Transmembrane helix</keyword>
<keyword evidence="3" id="KW-0812">Transmembrane</keyword>
<keyword evidence="1" id="KW-0175">Coiled coil</keyword>
<keyword evidence="3" id="KW-0472">Membrane</keyword>
<dbReference type="HOGENOM" id="CLU_102200_0_0_0"/>
<keyword evidence="5" id="KW-1185">Reference proteome</keyword>
<evidence type="ECO:0000256" key="1">
    <source>
        <dbReference type="SAM" id="Coils"/>
    </source>
</evidence>
<evidence type="ECO:0000313" key="4">
    <source>
        <dbReference type="EMBL" id="AFZ69238.1"/>
    </source>
</evidence>
<dbReference type="InterPro" id="IPR007445">
    <property type="entry name" value="PilO"/>
</dbReference>
<dbReference type="GO" id="GO:0043107">
    <property type="term" value="P:type IV pilus-dependent motility"/>
    <property type="evidence" value="ECO:0007669"/>
    <property type="project" value="InterPro"/>
</dbReference>
<feature type="coiled-coil region" evidence="1">
    <location>
        <begin position="34"/>
        <end position="85"/>
    </location>
</feature>
<sequence>MGSFSLSKLKGRDVFLIVVVLVVLASALWYTLFYSASKAEIDNKKLELESLATQVQASRAAVAQLPALQQDVAQLSLQRDELLRALPATAKMGSLLSEIRTNVLASGAELTGVTQGGGQAAGLPAGVRPLGISLSLDGQFAPLYRVLKSLEAMNRFSTINSVGLTMGNPESFDPKLSGQVALTIYTFDPSAAGQAGNNAPNAAPAAPSAPPAGGNQ</sequence>
<dbReference type="EMBL" id="CP003382">
    <property type="protein sequence ID" value="AFZ69238.1"/>
    <property type="molecule type" value="Genomic_DNA"/>
</dbReference>
<dbReference type="PATRIC" id="fig|937777.3.peg.3826"/>
<feature type="transmembrane region" description="Helical" evidence="3">
    <location>
        <begin position="14"/>
        <end position="36"/>
    </location>
</feature>
<gene>
    <name evidence="4" type="ordered locus">Deipe_3814</name>
</gene>
<evidence type="ECO:0000313" key="5">
    <source>
        <dbReference type="Proteomes" id="UP000010467"/>
    </source>
</evidence>
<protein>
    <submittedName>
        <fullName evidence="4">Tfp pilus assembly protein PilO</fullName>
    </submittedName>
</protein>
<name>L0A5S9_DEIPD</name>
<feature type="region of interest" description="Disordered" evidence="2">
    <location>
        <begin position="193"/>
        <end position="216"/>
    </location>
</feature>
<dbReference type="Gene3D" id="3.30.70.60">
    <property type="match status" value="1"/>
</dbReference>
<dbReference type="Pfam" id="PF04350">
    <property type="entry name" value="PilO"/>
    <property type="match status" value="1"/>
</dbReference>
<dbReference type="PANTHER" id="PTHR39555">
    <property type="entry name" value="FIMBRIAL ASSEMBLY PROTEIN PILO-LIKE PROTEIN-RELATED"/>
    <property type="match status" value="1"/>
</dbReference>
<reference evidence="5" key="1">
    <citation type="submission" date="2012-03" db="EMBL/GenBank/DDBJ databases">
        <title>Complete sequence of chromosome of Deinococcus peraridilitoris DSM 19664.</title>
        <authorList>
            <person name="Lucas S."/>
            <person name="Copeland A."/>
            <person name="Lapidus A."/>
            <person name="Glavina del Rio T."/>
            <person name="Dalin E."/>
            <person name="Tice H."/>
            <person name="Bruce D."/>
            <person name="Goodwin L."/>
            <person name="Pitluck S."/>
            <person name="Peters L."/>
            <person name="Mikhailova N."/>
            <person name="Lu M."/>
            <person name="Kyrpides N."/>
            <person name="Mavromatis K."/>
            <person name="Ivanova N."/>
            <person name="Brettin T."/>
            <person name="Detter J.C."/>
            <person name="Han C."/>
            <person name="Larimer F."/>
            <person name="Land M."/>
            <person name="Hauser L."/>
            <person name="Markowitz V."/>
            <person name="Cheng J.-F."/>
            <person name="Hugenholtz P."/>
            <person name="Woyke T."/>
            <person name="Wu D."/>
            <person name="Pukall R."/>
            <person name="Steenblock K."/>
            <person name="Brambilla E."/>
            <person name="Klenk H.-P."/>
            <person name="Eisen J.A."/>
        </authorList>
    </citation>
    <scope>NUCLEOTIDE SEQUENCE [LARGE SCALE GENOMIC DNA]</scope>
    <source>
        <strain evidence="5">DSM 19664 / LMG 22246 / CIP 109416 / KR-200</strain>
    </source>
</reference>
<evidence type="ECO:0000256" key="3">
    <source>
        <dbReference type="SAM" id="Phobius"/>
    </source>
</evidence>
<dbReference type="OrthoDB" id="74093at2"/>
<proteinExistence type="predicted"/>
<dbReference type="Proteomes" id="UP000010467">
    <property type="component" value="Chromosome"/>
</dbReference>
<dbReference type="KEGG" id="dpd:Deipe_3814"/>
<dbReference type="eggNOG" id="COG3167">
    <property type="taxonomic scope" value="Bacteria"/>
</dbReference>
<accession>L0A5S9</accession>
<dbReference type="STRING" id="937777.Deipe_3814"/>
<dbReference type="InterPro" id="IPR014717">
    <property type="entry name" value="Transl_elong_EF1B/ribsomal_bS6"/>
</dbReference>